<keyword evidence="4" id="KW-1185">Reference proteome</keyword>
<protein>
    <submittedName>
        <fullName evidence="3">Uncharacterized protein</fullName>
    </submittedName>
</protein>
<name>A0ABR1GA41_AURAN</name>
<gene>
    <name evidence="3" type="ORF">SO694_000056116</name>
</gene>
<organism evidence="3 4">
    <name type="scientific">Aureococcus anophagefferens</name>
    <name type="common">Harmful bloom alga</name>
    <dbReference type="NCBI Taxonomy" id="44056"/>
    <lineage>
        <taxon>Eukaryota</taxon>
        <taxon>Sar</taxon>
        <taxon>Stramenopiles</taxon>
        <taxon>Ochrophyta</taxon>
        <taxon>Pelagophyceae</taxon>
        <taxon>Pelagomonadales</taxon>
        <taxon>Pelagomonadaceae</taxon>
        <taxon>Aureococcus</taxon>
    </lineage>
</organism>
<keyword evidence="1" id="KW-0175">Coiled coil</keyword>
<comment type="caution">
    <text evidence="3">The sequence shown here is derived from an EMBL/GenBank/DDBJ whole genome shotgun (WGS) entry which is preliminary data.</text>
</comment>
<evidence type="ECO:0000313" key="3">
    <source>
        <dbReference type="EMBL" id="KAK7250008.1"/>
    </source>
</evidence>
<dbReference type="EMBL" id="JBBJCI010000039">
    <property type="protein sequence ID" value="KAK7250008.1"/>
    <property type="molecule type" value="Genomic_DNA"/>
</dbReference>
<reference evidence="3 4" key="1">
    <citation type="submission" date="2024-03" db="EMBL/GenBank/DDBJ databases">
        <title>Aureococcus anophagefferens CCMP1851 and Kratosvirus quantuckense: Draft genome of a second virus-susceptible host strain in the model system.</title>
        <authorList>
            <person name="Chase E."/>
            <person name="Truchon A.R."/>
            <person name="Schepens W."/>
            <person name="Wilhelm S.W."/>
        </authorList>
    </citation>
    <scope>NUCLEOTIDE SEQUENCE [LARGE SCALE GENOMIC DNA]</scope>
    <source>
        <strain evidence="3 4">CCMP1851</strain>
    </source>
</reference>
<accession>A0ABR1GA41</accession>
<proteinExistence type="predicted"/>
<evidence type="ECO:0000256" key="2">
    <source>
        <dbReference type="SAM" id="MobiDB-lite"/>
    </source>
</evidence>
<feature type="coiled-coil region" evidence="1">
    <location>
        <begin position="163"/>
        <end position="197"/>
    </location>
</feature>
<evidence type="ECO:0000313" key="4">
    <source>
        <dbReference type="Proteomes" id="UP001363151"/>
    </source>
</evidence>
<sequence length="344" mass="37913">MADLETMDLAARVGQSDAFSHGVGARRDLLAHIEKLQTDHHAADEQWRTAHGALEAAHASQTEELERWKAARAKLEADHHAADEHWRAAHGELEAARASQADELERRKVANEQLEADRASQHDELERASATARREPRSARGGRVARDGLAAAVRDAGDAKAEAKLASRRVLELESKLKQAEGQIASLEEERAVLSTVKASENDETMARLKGEVVSLRAGGHVATLTKLIQQCHDVDSSNLFKKSHVAVKKAVLKVVAKGDWDGSEKEEWGCDDEVMARIHTSWSKDQCKLFLKDMEVLVVAFENMTDGERDNVPRTLAEITHNVGPLVQISRICREKLGAAPPR</sequence>
<evidence type="ECO:0000256" key="1">
    <source>
        <dbReference type="SAM" id="Coils"/>
    </source>
</evidence>
<dbReference type="Proteomes" id="UP001363151">
    <property type="component" value="Unassembled WGS sequence"/>
</dbReference>
<feature type="region of interest" description="Disordered" evidence="2">
    <location>
        <begin position="113"/>
        <end position="146"/>
    </location>
</feature>
<feature type="compositionally biased region" description="Basic and acidic residues" evidence="2">
    <location>
        <begin position="113"/>
        <end position="138"/>
    </location>
</feature>